<reference evidence="1 2" key="1">
    <citation type="submission" date="2023-05" db="EMBL/GenBank/DDBJ databases">
        <title>Glutamicibacter sp. B1, complete genome.</title>
        <authorList>
            <person name="Long Y.H."/>
            <person name="Fang T."/>
            <person name="Li X.Y."/>
        </authorList>
    </citation>
    <scope>NUCLEOTIDE SEQUENCE [LARGE SCALE GENOMIC DNA]</scope>
    <source>
        <strain evidence="1 2">B1</strain>
    </source>
</reference>
<accession>A0AAU6WFU4</accession>
<dbReference type="EMBL" id="CP125942">
    <property type="protein sequence ID" value="XAO45978.1"/>
    <property type="molecule type" value="Genomic_DNA"/>
</dbReference>
<evidence type="ECO:0000313" key="1">
    <source>
        <dbReference type="EMBL" id="XAO45978.1"/>
    </source>
</evidence>
<name>A0AAU6WFU4_9MICC</name>
<dbReference type="RefSeq" id="WP_345471953.1">
    <property type="nucleotide sequence ID" value="NZ_CP125942.1"/>
</dbReference>
<keyword evidence="2" id="KW-1185">Reference proteome</keyword>
<organism evidence="1 2">
    <name type="scientific">Glutamicibacter ectropisis</name>
    <dbReference type="NCBI Taxonomy" id="3046593"/>
    <lineage>
        <taxon>Bacteria</taxon>
        <taxon>Bacillati</taxon>
        <taxon>Actinomycetota</taxon>
        <taxon>Actinomycetes</taxon>
        <taxon>Micrococcales</taxon>
        <taxon>Micrococcaceae</taxon>
        <taxon>Glutamicibacter</taxon>
    </lineage>
</organism>
<dbReference type="KEGG" id="gey:QMQ05_16880"/>
<proteinExistence type="predicted"/>
<gene>
    <name evidence="1" type="ORF">QMQ05_16880</name>
</gene>
<sequence>MAKQPLLAMEDFKNCVGEFYVHADFKVGDGNGAVIALVSGLTDTFFLAYTFPATGYLGHGQAVNVATAAVVPVTLQCASRHDS</sequence>
<protein>
    <submittedName>
        <fullName evidence="1">Uncharacterized protein</fullName>
    </submittedName>
</protein>
<evidence type="ECO:0000313" key="2">
    <source>
        <dbReference type="Proteomes" id="UP001486888"/>
    </source>
</evidence>
<dbReference type="Proteomes" id="UP001486888">
    <property type="component" value="Chromosome"/>
</dbReference>
<dbReference type="AlphaFoldDB" id="A0AAU6WFU4"/>